<dbReference type="PANTHER" id="PTHR43798">
    <property type="entry name" value="MONOACYLGLYCEROL LIPASE"/>
    <property type="match status" value="1"/>
</dbReference>
<keyword evidence="2" id="KW-0378">Hydrolase</keyword>
<dbReference type="STRING" id="292563.Cyast_0364"/>
<dbReference type="InterPro" id="IPR050266">
    <property type="entry name" value="AB_hydrolase_sf"/>
</dbReference>
<dbReference type="GO" id="GO:0016787">
    <property type="term" value="F:hydrolase activity"/>
    <property type="evidence" value="ECO:0007669"/>
    <property type="project" value="UniProtKB-KW"/>
</dbReference>
<dbReference type="EMBL" id="CP003940">
    <property type="protein sequence ID" value="AFZ46344.1"/>
    <property type="molecule type" value="Genomic_DNA"/>
</dbReference>
<keyword evidence="3" id="KW-1185">Reference proteome</keyword>
<dbReference type="InterPro" id="IPR000073">
    <property type="entry name" value="AB_hydrolase_1"/>
</dbReference>
<dbReference type="SUPFAM" id="SSF53474">
    <property type="entry name" value="alpha/beta-Hydrolases"/>
    <property type="match status" value="1"/>
</dbReference>
<evidence type="ECO:0000313" key="2">
    <source>
        <dbReference type="EMBL" id="AFZ46344.1"/>
    </source>
</evidence>
<proteinExistence type="predicted"/>
<gene>
    <name evidence="2" type="ordered locus">Cyast_0364</name>
</gene>
<evidence type="ECO:0000259" key="1">
    <source>
        <dbReference type="Pfam" id="PF00561"/>
    </source>
</evidence>
<dbReference type="Pfam" id="PF00561">
    <property type="entry name" value="Abhydrolase_1"/>
    <property type="match status" value="1"/>
</dbReference>
<dbReference type="InterPro" id="IPR029058">
    <property type="entry name" value="AB_hydrolase_fold"/>
</dbReference>
<dbReference type="PATRIC" id="fig|292563.3.peg.381"/>
<feature type="domain" description="AB hydrolase-1" evidence="1">
    <location>
        <begin position="26"/>
        <end position="263"/>
    </location>
</feature>
<evidence type="ECO:0000313" key="3">
    <source>
        <dbReference type="Proteomes" id="UP000010483"/>
    </source>
</evidence>
<dbReference type="AlphaFoldDB" id="K9YHM6"/>
<dbReference type="PANTHER" id="PTHR43798:SF33">
    <property type="entry name" value="HYDROLASE, PUTATIVE (AFU_ORTHOLOGUE AFUA_2G14860)-RELATED"/>
    <property type="match status" value="1"/>
</dbReference>
<dbReference type="GO" id="GO:0016020">
    <property type="term" value="C:membrane"/>
    <property type="evidence" value="ECO:0007669"/>
    <property type="project" value="TreeGrafter"/>
</dbReference>
<organism evidence="2 3">
    <name type="scientific">Cyanobacterium stanieri (strain ATCC 29140 / PCC 7202)</name>
    <dbReference type="NCBI Taxonomy" id="292563"/>
    <lineage>
        <taxon>Bacteria</taxon>
        <taxon>Bacillati</taxon>
        <taxon>Cyanobacteriota</taxon>
        <taxon>Cyanophyceae</taxon>
        <taxon>Oscillatoriophycideae</taxon>
        <taxon>Chroococcales</taxon>
        <taxon>Geminocystaceae</taxon>
        <taxon>Cyanobacterium</taxon>
    </lineage>
</organism>
<dbReference type="KEGG" id="csn:Cyast_0364"/>
<dbReference type="BioCyc" id="CSTA292563:G1353-367-MONOMER"/>
<dbReference type="eggNOG" id="COG0596">
    <property type="taxonomic scope" value="Bacteria"/>
</dbReference>
<dbReference type="Proteomes" id="UP000010483">
    <property type="component" value="Chromosome"/>
</dbReference>
<dbReference type="HOGENOM" id="CLU_020336_13_5_3"/>
<reference evidence="3" key="1">
    <citation type="journal article" date="2013" name="Proc. Natl. Acad. Sci. U.S.A.">
        <title>Improving the coverage of the cyanobacterial phylum using diversity-driven genome sequencing.</title>
        <authorList>
            <person name="Shih P.M."/>
            <person name="Wu D."/>
            <person name="Latifi A."/>
            <person name="Axen S.D."/>
            <person name="Fewer D.P."/>
            <person name="Talla E."/>
            <person name="Calteau A."/>
            <person name="Cai F."/>
            <person name="Tandeau de Marsac N."/>
            <person name="Rippka R."/>
            <person name="Herdman M."/>
            <person name="Sivonen K."/>
            <person name="Coursin T."/>
            <person name="Laurent T."/>
            <person name="Goodwin L."/>
            <person name="Nolan M."/>
            <person name="Davenport K.W."/>
            <person name="Han C.S."/>
            <person name="Rubin E.M."/>
            <person name="Eisen J.A."/>
            <person name="Woyke T."/>
            <person name="Gugger M."/>
            <person name="Kerfeld C.A."/>
        </authorList>
    </citation>
    <scope>NUCLEOTIDE SEQUENCE [LARGE SCALE GENOMIC DNA]</scope>
    <source>
        <strain evidence="3">ATCC 29140 / PCC 7202</strain>
    </source>
</reference>
<accession>K9YHM6</accession>
<sequence length="279" mass="32664">MTIRKTFQKNHQTQISYLEWNQGKIPLLLLHGMADNSQVWSSLGEHLQKKYHIIAPDLRGHGNSSKPKTGYFNDDIIDDLQALINYLKWDKFHVIAHSWSAKLVPIWATKNPTYFQTMILVDPFYINKIPSWSKITFPLLYKVLPFLKMTGTFNSYESAKHTAQSLKQYQGWSELQQQVFEYSIYKNEHQQWSSKFASQAKEEIFTDVMLKAGLTEILNIPTLFIKPEKGLNKSSWQISPFEKYLPNLIIKTVPGNHWAFLVEPEIFNQTVEKFLENYK</sequence>
<name>K9YHM6_CYASC</name>
<protein>
    <submittedName>
        <fullName evidence="2">Alpha/beta hydrolase fold protein</fullName>
    </submittedName>
</protein>
<dbReference type="Gene3D" id="3.40.50.1820">
    <property type="entry name" value="alpha/beta hydrolase"/>
    <property type="match status" value="1"/>
</dbReference>